<sequence>MLKGSLGSVGNDSAETSNVNTSDHVKDHIVANDNLRGVDEVLSSNNENKSCHESSVDACIPDGVAGLSNGCNVLGKSFESRSPFQFTEAAPGDMNKENYSALRVEQHSNFEVLSCENVDSAPILSISTETLCDQDKESKSHKLTSYGDQEVIRIALSSVQEEMQIGISSDPSWKEQASVKKYEMRRQLIWQMKCVRKLPVKAVCLLYQIMIGTSALNILLTSDHNEVNSDAVTGIEEEKAQEASNEAYARNMISTTFESRDWDGLRGNQMGNSGNDFIIGFGRNNLQPDEDVMAGDLRKTGQENVLQGCLIATRSALV</sequence>
<keyword evidence="3" id="KW-1185">Reference proteome</keyword>
<feature type="region of interest" description="Disordered" evidence="1">
    <location>
        <begin position="1"/>
        <end position="24"/>
    </location>
</feature>
<protein>
    <submittedName>
        <fullName evidence="2">Uncharacterized protein</fullName>
    </submittedName>
</protein>
<evidence type="ECO:0000313" key="3">
    <source>
        <dbReference type="Proteomes" id="UP000594638"/>
    </source>
</evidence>
<organism evidence="2 3">
    <name type="scientific">Olea europaea subsp. europaea</name>
    <dbReference type="NCBI Taxonomy" id="158383"/>
    <lineage>
        <taxon>Eukaryota</taxon>
        <taxon>Viridiplantae</taxon>
        <taxon>Streptophyta</taxon>
        <taxon>Embryophyta</taxon>
        <taxon>Tracheophyta</taxon>
        <taxon>Spermatophyta</taxon>
        <taxon>Magnoliopsida</taxon>
        <taxon>eudicotyledons</taxon>
        <taxon>Gunneridae</taxon>
        <taxon>Pentapetalae</taxon>
        <taxon>asterids</taxon>
        <taxon>lamiids</taxon>
        <taxon>Lamiales</taxon>
        <taxon>Oleaceae</taxon>
        <taxon>Oleeae</taxon>
        <taxon>Olea</taxon>
    </lineage>
</organism>
<gene>
    <name evidence="2" type="ORF">OLEA9_A055699</name>
</gene>
<evidence type="ECO:0000256" key="1">
    <source>
        <dbReference type="SAM" id="MobiDB-lite"/>
    </source>
</evidence>
<accession>A0A8S0RRE0</accession>
<name>A0A8S0RRE0_OLEEU</name>
<evidence type="ECO:0000313" key="2">
    <source>
        <dbReference type="EMBL" id="CAA2982067.1"/>
    </source>
</evidence>
<comment type="caution">
    <text evidence="2">The sequence shown here is derived from an EMBL/GenBank/DDBJ whole genome shotgun (WGS) entry which is preliminary data.</text>
</comment>
<dbReference type="OrthoDB" id="910869at2759"/>
<proteinExistence type="predicted"/>
<dbReference type="Gramene" id="OE9A055699T1">
    <property type="protein sequence ID" value="OE9A055699C1"/>
    <property type="gene ID" value="OE9A055699"/>
</dbReference>
<feature type="compositionally biased region" description="Polar residues" evidence="1">
    <location>
        <begin position="8"/>
        <end position="22"/>
    </location>
</feature>
<dbReference type="Proteomes" id="UP000594638">
    <property type="component" value="Unassembled WGS sequence"/>
</dbReference>
<reference evidence="2 3" key="1">
    <citation type="submission" date="2019-12" db="EMBL/GenBank/DDBJ databases">
        <authorList>
            <person name="Alioto T."/>
            <person name="Alioto T."/>
            <person name="Gomez Garrido J."/>
        </authorList>
    </citation>
    <scope>NUCLEOTIDE SEQUENCE [LARGE SCALE GENOMIC DNA]</scope>
</reference>
<dbReference type="AlphaFoldDB" id="A0A8S0RRE0"/>
<dbReference type="EMBL" id="CACTIH010003686">
    <property type="protein sequence ID" value="CAA2982067.1"/>
    <property type="molecule type" value="Genomic_DNA"/>
</dbReference>